<evidence type="ECO:0000313" key="8">
    <source>
        <dbReference type="Proteomes" id="UP000545286"/>
    </source>
</evidence>
<keyword evidence="3 5" id="KW-1133">Transmembrane helix</keyword>
<evidence type="ECO:0000256" key="2">
    <source>
        <dbReference type="ARBA" id="ARBA00022692"/>
    </source>
</evidence>
<keyword evidence="4 5" id="KW-0472">Membrane</keyword>
<name>A0A7W4UQH5_9MICO</name>
<dbReference type="InterPro" id="IPR007016">
    <property type="entry name" value="O-antigen_ligase-rel_domated"/>
</dbReference>
<keyword evidence="2 5" id="KW-0812">Transmembrane</keyword>
<reference evidence="7 8" key="1">
    <citation type="submission" date="2020-08" db="EMBL/GenBank/DDBJ databases">
        <title>Sequencing the genomes of 1000 actinobacteria strains.</title>
        <authorList>
            <person name="Klenk H.-P."/>
        </authorList>
    </citation>
    <scope>NUCLEOTIDE SEQUENCE [LARGE SCALE GENOMIC DNA]</scope>
    <source>
        <strain evidence="7 8">DSM 20419</strain>
    </source>
</reference>
<protein>
    <recommendedName>
        <fullName evidence="6">O-antigen ligase-related domain-containing protein</fullName>
    </recommendedName>
</protein>
<dbReference type="Proteomes" id="UP000545286">
    <property type="component" value="Unassembled WGS sequence"/>
</dbReference>
<sequence length="410" mass="44344">MTDTATDTKPTGKTTEFFRDSFAAVGNTRIIDAVLMFMFVLRDDLLGIGFTVNDLAGVALVGISMFRRPERSLEGARWFPVICICIVAYLGIVAVLTGPTDADATRLVRIVTMMLLAGFIASGRIDIVSGLKGFGVGLAVNIPLFYAGIAPRPYGSLLTGYLTDKNVAGLTYAVMTVLLLLIVKRTWVKILLVAAGGGAVVLTDSRTSMAALAAGIIWLLIARHLGPFFRICLAALLYWAFLYIETNFAQAGQYADRSGSDALRERIDAASLDKVLAAPWYGHGLGEATTEVAGDRWFFHNSYWGLLAEGGYPLLLAFLALIAFAGFQFMAKGKSTLDARIVEAAAVVTLLCASRLGEVFITQPSFIMIGLGMAIALRRHDTWKTEQHQLLMSAPAVELAFRSRRPANSQ</sequence>
<feature type="transmembrane region" description="Helical" evidence="5">
    <location>
        <begin position="45"/>
        <end position="66"/>
    </location>
</feature>
<proteinExistence type="predicted"/>
<evidence type="ECO:0000256" key="1">
    <source>
        <dbReference type="ARBA" id="ARBA00004141"/>
    </source>
</evidence>
<evidence type="ECO:0000256" key="3">
    <source>
        <dbReference type="ARBA" id="ARBA00022989"/>
    </source>
</evidence>
<dbReference type="EMBL" id="JACHWJ010000004">
    <property type="protein sequence ID" value="MBB2958498.1"/>
    <property type="molecule type" value="Genomic_DNA"/>
</dbReference>
<feature type="transmembrane region" description="Helical" evidence="5">
    <location>
        <begin position="312"/>
        <end position="331"/>
    </location>
</feature>
<feature type="transmembrane region" description="Helical" evidence="5">
    <location>
        <begin position="227"/>
        <end position="244"/>
    </location>
</feature>
<feature type="transmembrane region" description="Helical" evidence="5">
    <location>
        <begin position="134"/>
        <end position="154"/>
    </location>
</feature>
<evidence type="ECO:0000256" key="5">
    <source>
        <dbReference type="SAM" id="Phobius"/>
    </source>
</evidence>
<evidence type="ECO:0000313" key="7">
    <source>
        <dbReference type="EMBL" id="MBB2958498.1"/>
    </source>
</evidence>
<dbReference type="PANTHER" id="PTHR37422:SF13">
    <property type="entry name" value="LIPOPOLYSACCHARIDE BIOSYNTHESIS PROTEIN PA4999-RELATED"/>
    <property type="match status" value="1"/>
</dbReference>
<gene>
    <name evidence="7" type="ORF">FHX72_002644</name>
</gene>
<feature type="domain" description="O-antigen ligase-related" evidence="6">
    <location>
        <begin position="192"/>
        <end position="319"/>
    </location>
</feature>
<comment type="caution">
    <text evidence="7">The sequence shown here is derived from an EMBL/GenBank/DDBJ whole genome shotgun (WGS) entry which is preliminary data.</text>
</comment>
<feature type="transmembrane region" description="Helical" evidence="5">
    <location>
        <begin position="104"/>
        <end position="122"/>
    </location>
</feature>
<evidence type="ECO:0000259" key="6">
    <source>
        <dbReference type="Pfam" id="PF04932"/>
    </source>
</evidence>
<dbReference type="PANTHER" id="PTHR37422">
    <property type="entry name" value="TEICHURONIC ACID BIOSYNTHESIS PROTEIN TUAE"/>
    <property type="match status" value="1"/>
</dbReference>
<comment type="subcellular location">
    <subcellularLocation>
        <location evidence="1">Membrane</location>
        <topology evidence="1">Multi-pass membrane protein</topology>
    </subcellularLocation>
</comment>
<dbReference type="GO" id="GO:0016020">
    <property type="term" value="C:membrane"/>
    <property type="evidence" value="ECO:0007669"/>
    <property type="project" value="UniProtKB-SubCell"/>
</dbReference>
<feature type="transmembrane region" description="Helical" evidence="5">
    <location>
        <begin position="190"/>
        <end position="221"/>
    </location>
</feature>
<feature type="transmembrane region" description="Helical" evidence="5">
    <location>
        <begin position="166"/>
        <end position="183"/>
    </location>
</feature>
<organism evidence="7 8">
    <name type="scientific">Pseudoclavibacter helvolus</name>
    <dbReference type="NCBI Taxonomy" id="255205"/>
    <lineage>
        <taxon>Bacteria</taxon>
        <taxon>Bacillati</taxon>
        <taxon>Actinomycetota</taxon>
        <taxon>Actinomycetes</taxon>
        <taxon>Micrococcales</taxon>
        <taxon>Microbacteriaceae</taxon>
        <taxon>Pseudoclavibacter</taxon>
    </lineage>
</organism>
<dbReference type="Pfam" id="PF04932">
    <property type="entry name" value="Wzy_C"/>
    <property type="match status" value="1"/>
</dbReference>
<dbReference type="AlphaFoldDB" id="A0A7W4UQH5"/>
<dbReference type="RefSeq" id="WP_183625624.1">
    <property type="nucleotide sequence ID" value="NZ_JACHWJ010000004.1"/>
</dbReference>
<keyword evidence="8" id="KW-1185">Reference proteome</keyword>
<accession>A0A7W4UQH5</accession>
<feature type="transmembrane region" description="Helical" evidence="5">
    <location>
        <begin position="359"/>
        <end position="377"/>
    </location>
</feature>
<evidence type="ECO:0000256" key="4">
    <source>
        <dbReference type="ARBA" id="ARBA00023136"/>
    </source>
</evidence>
<dbReference type="InterPro" id="IPR051533">
    <property type="entry name" value="WaaL-like"/>
</dbReference>
<feature type="transmembrane region" description="Helical" evidence="5">
    <location>
        <begin position="78"/>
        <end position="98"/>
    </location>
</feature>